<accession>A0ABU6X341</accession>
<keyword evidence="5" id="KW-0938">Abscisic acid signaling pathway</keyword>
<evidence type="ECO:0000256" key="7">
    <source>
        <dbReference type="ARBA" id="ARBA00022837"/>
    </source>
</evidence>
<feature type="domain" description="C2" evidence="12">
    <location>
        <begin position="1"/>
        <end position="103"/>
    </location>
</feature>
<evidence type="ECO:0000256" key="1">
    <source>
        <dbReference type="ARBA" id="ARBA00004123"/>
    </source>
</evidence>
<dbReference type="InterPro" id="IPR044562">
    <property type="entry name" value="CAR1-11"/>
</dbReference>
<keyword evidence="4" id="KW-1003">Cell membrane</keyword>
<dbReference type="Proteomes" id="UP001341840">
    <property type="component" value="Unassembled WGS sequence"/>
</dbReference>
<comment type="subcellular location">
    <subcellularLocation>
        <location evidence="2">Cell membrane</location>
    </subcellularLocation>
    <subcellularLocation>
        <location evidence="1">Nucleus</location>
    </subcellularLocation>
</comment>
<comment type="caution">
    <text evidence="13">The sequence shown here is derived from an EMBL/GenBank/DDBJ whole genome shotgun (WGS) entry which is preliminary data.</text>
</comment>
<evidence type="ECO:0000256" key="2">
    <source>
        <dbReference type="ARBA" id="ARBA00004236"/>
    </source>
</evidence>
<keyword evidence="8" id="KW-0446">Lipid-binding</keyword>
<keyword evidence="9" id="KW-0472">Membrane</keyword>
<gene>
    <name evidence="13" type="ORF">PIB30_001914</name>
</gene>
<evidence type="ECO:0000256" key="9">
    <source>
        <dbReference type="ARBA" id="ARBA00023136"/>
    </source>
</evidence>
<keyword evidence="6" id="KW-0479">Metal-binding</keyword>
<keyword evidence="14" id="KW-1185">Reference proteome</keyword>
<evidence type="ECO:0000313" key="13">
    <source>
        <dbReference type="EMBL" id="MED6191635.1"/>
    </source>
</evidence>
<evidence type="ECO:0000256" key="4">
    <source>
        <dbReference type="ARBA" id="ARBA00022475"/>
    </source>
</evidence>
<dbReference type="PANTHER" id="PTHR45933">
    <property type="entry name" value="PROTEIN C2-DOMAIN ABA-RELATED 4"/>
    <property type="match status" value="1"/>
</dbReference>
<sequence>MEAILGFIKLRIKRGINLAKRDTFSSDPYVVVKMDEQKLKTAFVRKDINPVWNEELTLYVRDVATPIYLQVFDKDTFTADDEMGDAVIDLRPYIECHLMGLESLPDGCVVKRIQPDRINCLADESTCFWRDGNIIQHMILRLKNVECGEIECEIEWRDIPGCNGLAGLNYESNYEIIKITFCVYDVHFVWK</sequence>
<dbReference type="EMBL" id="JASCZI010211452">
    <property type="protein sequence ID" value="MED6191635.1"/>
    <property type="molecule type" value="Genomic_DNA"/>
</dbReference>
<evidence type="ECO:0000256" key="11">
    <source>
        <dbReference type="ARBA" id="ARBA00024037"/>
    </source>
</evidence>
<dbReference type="PROSITE" id="PS50004">
    <property type="entry name" value="C2"/>
    <property type="match status" value="1"/>
</dbReference>
<evidence type="ECO:0000259" key="12">
    <source>
        <dbReference type="PROSITE" id="PS50004"/>
    </source>
</evidence>
<evidence type="ECO:0000256" key="3">
    <source>
        <dbReference type="ARBA" id="ARBA00022468"/>
    </source>
</evidence>
<evidence type="ECO:0000256" key="10">
    <source>
        <dbReference type="ARBA" id="ARBA00023242"/>
    </source>
</evidence>
<dbReference type="SUPFAM" id="SSF49562">
    <property type="entry name" value="C2 domain (Calcium/lipid-binding domain, CaLB)"/>
    <property type="match status" value="1"/>
</dbReference>
<dbReference type="Gene3D" id="2.60.40.150">
    <property type="entry name" value="C2 domain"/>
    <property type="match status" value="1"/>
</dbReference>
<evidence type="ECO:0000256" key="6">
    <source>
        <dbReference type="ARBA" id="ARBA00022723"/>
    </source>
</evidence>
<dbReference type="Pfam" id="PF00168">
    <property type="entry name" value="C2"/>
    <property type="match status" value="1"/>
</dbReference>
<keyword evidence="10" id="KW-0539">Nucleus</keyword>
<evidence type="ECO:0000313" key="14">
    <source>
        <dbReference type="Proteomes" id="UP001341840"/>
    </source>
</evidence>
<dbReference type="PANTHER" id="PTHR45933:SF12">
    <property type="entry name" value="PROTEIN C2-DOMAIN ABA-RELATED 9"/>
    <property type="match status" value="1"/>
</dbReference>
<dbReference type="SMART" id="SM00239">
    <property type="entry name" value="C2"/>
    <property type="match status" value="1"/>
</dbReference>
<keyword evidence="3" id="KW-0343">GTPase activation</keyword>
<dbReference type="InterPro" id="IPR000008">
    <property type="entry name" value="C2_dom"/>
</dbReference>
<evidence type="ECO:0000256" key="5">
    <source>
        <dbReference type="ARBA" id="ARBA00022682"/>
    </source>
</evidence>
<comment type="similarity">
    <text evidence="11">Belongs to the plant CAR protein family.</text>
</comment>
<reference evidence="13 14" key="1">
    <citation type="journal article" date="2023" name="Plants (Basel)">
        <title>Bridging the Gap: Combining Genomics and Transcriptomics Approaches to Understand Stylosanthes scabra, an Orphan Legume from the Brazilian Caatinga.</title>
        <authorList>
            <person name="Ferreira-Neto J.R.C."/>
            <person name="da Silva M.D."/>
            <person name="Binneck E."/>
            <person name="de Melo N.F."/>
            <person name="da Silva R.H."/>
            <person name="de Melo A.L.T.M."/>
            <person name="Pandolfi V."/>
            <person name="Bustamante F.O."/>
            <person name="Brasileiro-Vidal A.C."/>
            <person name="Benko-Iseppon A.M."/>
        </authorList>
    </citation>
    <scope>NUCLEOTIDE SEQUENCE [LARGE SCALE GENOMIC DNA]</scope>
    <source>
        <tissue evidence="13">Leaves</tissue>
    </source>
</reference>
<protein>
    <recommendedName>
        <fullName evidence="12">C2 domain-containing protein</fullName>
    </recommendedName>
</protein>
<keyword evidence="7" id="KW-0106">Calcium</keyword>
<organism evidence="13 14">
    <name type="scientific">Stylosanthes scabra</name>
    <dbReference type="NCBI Taxonomy" id="79078"/>
    <lineage>
        <taxon>Eukaryota</taxon>
        <taxon>Viridiplantae</taxon>
        <taxon>Streptophyta</taxon>
        <taxon>Embryophyta</taxon>
        <taxon>Tracheophyta</taxon>
        <taxon>Spermatophyta</taxon>
        <taxon>Magnoliopsida</taxon>
        <taxon>eudicotyledons</taxon>
        <taxon>Gunneridae</taxon>
        <taxon>Pentapetalae</taxon>
        <taxon>rosids</taxon>
        <taxon>fabids</taxon>
        <taxon>Fabales</taxon>
        <taxon>Fabaceae</taxon>
        <taxon>Papilionoideae</taxon>
        <taxon>50 kb inversion clade</taxon>
        <taxon>dalbergioids sensu lato</taxon>
        <taxon>Dalbergieae</taxon>
        <taxon>Pterocarpus clade</taxon>
        <taxon>Stylosanthes</taxon>
    </lineage>
</organism>
<evidence type="ECO:0000256" key="8">
    <source>
        <dbReference type="ARBA" id="ARBA00023121"/>
    </source>
</evidence>
<proteinExistence type="inferred from homology"/>
<dbReference type="InterPro" id="IPR035892">
    <property type="entry name" value="C2_domain_sf"/>
</dbReference>
<name>A0ABU6X341_9FABA</name>